<dbReference type="InterPro" id="IPR053221">
    <property type="entry name" value="Burnettramic_acid_biosynth"/>
</dbReference>
<dbReference type="AlphaFoldDB" id="A0A0D7AB32"/>
<evidence type="ECO:0000313" key="1">
    <source>
        <dbReference type="EMBL" id="KIY47855.1"/>
    </source>
</evidence>
<dbReference type="EMBL" id="KN881914">
    <property type="protein sequence ID" value="KIY47855.1"/>
    <property type="molecule type" value="Genomic_DNA"/>
</dbReference>
<name>A0A0D7AB32_9AGAR</name>
<evidence type="ECO:0000313" key="2">
    <source>
        <dbReference type="Proteomes" id="UP000054144"/>
    </source>
</evidence>
<dbReference type="OrthoDB" id="3068835at2759"/>
<sequence length="372" mass="41286">MSSPFSPPPVEPPSYEELEHNADLLIREYLPQPREKSAGVECAALSLPFCIPQIKSSAIAPFARGTNATLLDALGLSDIEWLRFLDGLNLAIVARVSSASRAWLLVSCTPYHWAIIAGTAMQVASQTAIAVLSKTLTDRYLRAANQNVFHPRGLSVRLITTPALLHILHGTEPKTSSKKETLKKVGRGVGGILLNLPVVGSIAGPFGTTLQRRLDVVQGYALPVDLDVPRPQKPIKAMDHIQKWGVKMEQGLQRWQESRANKWRAIAERERAEREANPNGFAARRARRDQMRLLGPKGTKAEQRAANADLLEHWGNKTVVWVVVMTAENEDNPDEQIEGIEKADSWDNEETVSLSVFEAEVRTEEKDQKEFL</sequence>
<reference evidence="1 2" key="1">
    <citation type="journal article" date="2015" name="Fungal Genet. Biol.">
        <title>Evolution of novel wood decay mechanisms in Agaricales revealed by the genome sequences of Fistulina hepatica and Cylindrobasidium torrendii.</title>
        <authorList>
            <person name="Floudas D."/>
            <person name="Held B.W."/>
            <person name="Riley R."/>
            <person name="Nagy L.G."/>
            <person name="Koehler G."/>
            <person name="Ransdell A.S."/>
            <person name="Younus H."/>
            <person name="Chow J."/>
            <person name="Chiniquy J."/>
            <person name="Lipzen A."/>
            <person name="Tritt A."/>
            <person name="Sun H."/>
            <person name="Haridas S."/>
            <person name="LaButti K."/>
            <person name="Ohm R.A."/>
            <person name="Kues U."/>
            <person name="Blanchette R.A."/>
            <person name="Grigoriev I.V."/>
            <person name="Minto R.E."/>
            <person name="Hibbett D.S."/>
        </authorList>
    </citation>
    <scope>NUCLEOTIDE SEQUENCE [LARGE SCALE GENOMIC DNA]</scope>
    <source>
        <strain evidence="1 2">ATCC 64428</strain>
    </source>
</reference>
<proteinExistence type="predicted"/>
<gene>
    <name evidence="1" type="ORF">FISHEDRAFT_59307</name>
</gene>
<organism evidence="1 2">
    <name type="scientific">Fistulina hepatica ATCC 64428</name>
    <dbReference type="NCBI Taxonomy" id="1128425"/>
    <lineage>
        <taxon>Eukaryota</taxon>
        <taxon>Fungi</taxon>
        <taxon>Dikarya</taxon>
        <taxon>Basidiomycota</taxon>
        <taxon>Agaricomycotina</taxon>
        <taxon>Agaricomycetes</taxon>
        <taxon>Agaricomycetidae</taxon>
        <taxon>Agaricales</taxon>
        <taxon>Fistulinaceae</taxon>
        <taxon>Fistulina</taxon>
    </lineage>
</organism>
<keyword evidence="2" id="KW-1185">Reference proteome</keyword>
<dbReference type="PANTHER" id="PTHR38887">
    <property type="entry name" value="CHROMOSOME 21, WHOLE GENOME SHOTGUN SEQUENCE"/>
    <property type="match status" value="1"/>
</dbReference>
<dbReference type="Proteomes" id="UP000054144">
    <property type="component" value="Unassembled WGS sequence"/>
</dbReference>
<dbReference type="PANTHER" id="PTHR38887:SF1">
    <property type="entry name" value="RAS MODIFICATION PROTEIN ERF4"/>
    <property type="match status" value="1"/>
</dbReference>
<protein>
    <submittedName>
        <fullName evidence="1">Uncharacterized protein</fullName>
    </submittedName>
</protein>
<accession>A0A0D7AB32</accession>